<dbReference type="SMART" id="SM00028">
    <property type="entry name" value="TPR"/>
    <property type="match status" value="3"/>
</dbReference>
<dbReference type="Proteomes" id="UP000663864">
    <property type="component" value="Unassembled WGS sequence"/>
</dbReference>
<keyword evidence="7" id="KW-0175">Coiled coil</keyword>
<proteinExistence type="inferred from homology"/>
<evidence type="ECO:0000313" key="11">
    <source>
        <dbReference type="Proteomes" id="UP000663864"/>
    </source>
</evidence>
<dbReference type="GO" id="GO:0007018">
    <property type="term" value="P:microtubule-based movement"/>
    <property type="evidence" value="ECO:0007669"/>
    <property type="project" value="TreeGrafter"/>
</dbReference>
<organism evidence="10 11">
    <name type="scientific">Rotaria sordida</name>
    <dbReference type="NCBI Taxonomy" id="392033"/>
    <lineage>
        <taxon>Eukaryota</taxon>
        <taxon>Metazoa</taxon>
        <taxon>Spiralia</taxon>
        <taxon>Gnathifera</taxon>
        <taxon>Rotifera</taxon>
        <taxon>Eurotatoria</taxon>
        <taxon>Bdelloidea</taxon>
        <taxon>Philodinida</taxon>
        <taxon>Philodinidae</taxon>
        <taxon>Rotaria</taxon>
    </lineage>
</organism>
<evidence type="ECO:0000256" key="1">
    <source>
        <dbReference type="ARBA" id="ARBA00004245"/>
    </source>
</evidence>
<evidence type="ECO:0000256" key="8">
    <source>
        <dbReference type="ARBA" id="ARBA00023175"/>
    </source>
</evidence>
<dbReference type="GO" id="GO:0005871">
    <property type="term" value="C:kinesin complex"/>
    <property type="evidence" value="ECO:0007669"/>
    <property type="project" value="InterPro"/>
</dbReference>
<dbReference type="PANTHER" id="PTHR45783:SF3">
    <property type="entry name" value="KINESIN LIGHT CHAIN"/>
    <property type="match status" value="1"/>
</dbReference>
<dbReference type="GO" id="GO:0005874">
    <property type="term" value="C:microtubule"/>
    <property type="evidence" value="ECO:0007669"/>
    <property type="project" value="UniProtKB-KW"/>
</dbReference>
<evidence type="ECO:0000256" key="2">
    <source>
        <dbReference type="ARBA" id="ARBA00009622"/>
    </source>
</evidence>
<keyword evidence="4" id="KW-0493">Microtubule</keyword>
<feature type="non-terminal residue" evidence="10">
    <location>
        <position position="1"/>
    </location>
</feature>
<comment type="subcellular location">
    <subcellularLocation>
        <location evidence="1">Cytoplasm</location>
        <location evidence="1">Cytoskeleton</location>
    </subcellularLocation>
</comment>
<dbReference type="GO" id="GO:0019894">
    <property type="term" value="F:kinesin binding"/>
    <property type="evidence" value="ECO:0007669"/>
    <property type="project" value="TreeGrafter"/>
</dbReference>
<keyword evidence="5" id="KW-0677">Repeat</keyword>
<evidence type="ECO:0000256" key="9">
    <source>
        <dbReference type="ARBA" id="ARBA00023212"/>
    </source>
</evidence>
<dbReference type="InterPro" id="IPR002151">
    <property type="entry name" value="Kinesin_light"/>
</dbReference>
<evidence type="ECO:0000256" key="5">
    <source>
        <dbReference type="ARBA" id="ARBA00022737"/>
    </source>
</evidence>
<evidence type="ECO:0000256" key="6">
    <source>
        <dbReference type="ARBA" id="ARBA00022803"/>
    </source>
</evidence>
<evidence type="ECO:0000256" key="4">
    <source>
        <dbReference type="ARBA" id="ARBA00022701"/>
    </source>
</evidence>
<sequence length="179" mass="21072">QRALQIRKTYYTYTNTIIADILMFMGFAYRNQYDTDHALESLEQALWMKKKYASDDVQSIATILEGLAIIYGDKGNYHNALQHALECLIIREKCLPQNHIDIGTNFNLIADCYANIENRNMAVEYHRRALAVFKQIQSIEDPLIDISEKNIHHHRKHIHAWFLHGRKCMHRLKKRLFSS</sequence>
<comment type="caution">
    <text evidence="10">The sequence shown here is derived from an EMBL/GenBank/DDBJ whole genome shotgun (WGS) entry which is preliminary data.</text>
</comment>
<gene>
    <name evidence="10" type="ORF">ZHD862_LOCUS38525</name>
</gene>
<keyword evidence="6" id="KW-0802">TPR repeat</keyword>
<keyword evidence="3" id="KW-0963">Cytoplasm</keyword>
<dbReference type="EMBL" id="CAJNOT010009448">
    <property type="protein sequence ID" value="CAF1524956.1"/>
    <property type="molecule type" value="Genomic_DNA"/>
</dbReference>
<dbReference type="InterPro" id="IPR011990">
    <property type="entry name" value="TPR-like_helical_dom_sf"/>
</dbReference>
<keyword evidence="8" id="KW-0505">Motor protein</keyword>
<dbReference type="SUPFAM" id="SSF48452">
    <property type="entry name" value="TPR-like"/>
    <property type="match status" value="1"/>
</dbReference>
<dbReference type="GO" id="GO:0005737">
    <property type="term" value="C:cytoplasm"/>
    <property type="evidence" value="ECO:0007669"/>
    <property type="project" value="TreeGrafter"/>
</dbReference>
<protein>
    <recommendedName>
        <fullName evidence="12">Kinesin light chain</fullName>
    </recommendedName>
</protein>
<evidence type="ECO:0000256" key="3">
    <source>
        <dbReference type="ARBA" id="ARBA00022490"/>
    </source>
</evidence>
<reference evidence="10" key="1">
    <citation type="submission" date="2021-02" db="EMBL/GenBank/DDBJ databases">
        <authorList>
            <person name="Nowell W R."/>
        </authorList>
    </citation>
    <scope>NUCLEOTIDE SEQUENCE</scope>
</reference>
<evidence type="ECO:0000313" key="10">
    <source>
        <dbReference type="EMBL" id="CAF1524956.1"/>
    </source>
</evidence>
<accession>A0A815V3X7</accession>
<evidence type="ECO:0008006" key="12">
    <source>
        <dbReference type="Google" id="ProtNLM"/>
    </source>
</evidence>
<dbReference type="PANTHER" id="PTHR45783">
    <property type="entry name" value="KINESIN LIGHT CHAIN"/>
    <property type="match status" value="1"/>
</dbReference>
<dbReference type="AlphaFoldDB" id="A0A815V3X7"/>
<dbReference type="Gene3D" id="1.25.40.10">
    <property type="entry name" value="Tetratricopeptide repeat domain"/>
    <property type="match status" value="1"/>
</dbReference>
<name>A0A815V3X7_9BILA</name>
<evidence type="ECO:0000256" key="7">
    <source>
        <dbReference type="ARBA" id="ARBA00023054"/>
    </source>
</evidence>
<dbReference type="Pfam" id="PF13424">
    <property type="entry name" value="TPR_12"/>
    <property type="match status" value="1"/>
</dbReference>
<dbReference type="InterPro" id="IPR019734">
    <property type="entry name" value="TPR_rpt"/>
</dbReference>
<keyword evidence="9" id="KW-0206">Cytoskeleton</keyword>
<comment type="similarity">
    <text evidence="2">Belongs to the kinesin light chain family.</text>
</comment>